<keyword evidence="6" id="KW-0597">Phosphoprotein</keyword>
<gene>
    <name evidence="23" type="ORF">MUCCIDRAFT_149755</name>
</gene>
<evidence type="ECO:0000256" key="15">
    <source>
        <dbReference type="ARBA" id="ARBA00048740"/>
    </source>
</evidence>
<dbReference type="STRING" id="747725.A0A162Q323"/>
<keyword evidence="24" id="KW-1185">Reference proteome</keyword>
<keyword evidence="7" id="KW-0489">Methyltransferase</keyword>
<dbReference type="EMBL" id="AMYB01000010">
    <property type="protein sequence ID" value="OAC98469.1"/>
    <property type="molecule type" value="Genomic_DNA"/>
</dbReference>
<dbReference type="Gene3D" id="3.40.50.150">
    <property type="entry name" value="Vaccinia Virus protein VP39"/>
    <property type="match status" value="1"/>
</dbReference>
<keyword evidence="10" id="KW-0805">Transcription regulation</keyword>
<dbReference type="GO" id="GO:0005730">
    <property type="term" value="C:nucleolus"/>
    <property type="evidence" value="ECO:0007669"/>
    <property type="project" value="UniProtKB-SubCell"/>
</dbReference>
<dbReference type="InterPro" id="IPR019012">
    <property type="entry name" value="RNA_cap_Gua-N2-MeTrfase"/>
</dbReference>
<evidence type="ECO:0000256" key="4">
    <source>
        <dbReference type="ARBA" id="ARBA00018517"/>
    </source>
</evidence>
<evidence type="ECO:0000256" key="21">
    <source>
        <dbReference type="ARBA" id="ARBA00079339"/>
    </source>
</evidence>
<dbReference type="FunFam" id="3.40.50.150:FF:000066">
    <property type="entry name" value="Trimethylguanosine synthase 1"/>
    <property type="match status" value="1"/>
</dbReference>
<evidence type="ECO:0000256" key="14">
    <source>
        <dbReference type="ARBA" id="ARBA00047418"/>
    </source>
</evidence>
<evidence type="ECO:0000256" key="13">
    <source>
        <dbReference type="ARBA" id="ARBA00025783"/>
    </source>
</evidence>
<dbReference type="OrthoDB" id="194443at2759"/>
<comment type="catalytic activity">
    <reaction evidence="16">
        <text>a 5'-end (N(2),N(7)-dimethyl 5'-triphosphoguanosine)-ribonucleoside in snRNA + S-adenosyl-L-methionine = a 5'-end (N(2),N(2),N(7)-trimethyl 5'-triphosphoguanosine)-ribonucleoside in snRNA + S-adenosyl-L-homocysteine + H(+)</text>
        <dbReference type="Rhea" id="RHEA:78479"/>
        <dbReference type="Rhea" id="RHEA-COMP:19087"/>
        <dbReference type="Rhea" id="RHEA-COMP:19089"/>
        <dbReference type="ChEBI" id="CHEBI:15378"/>
        <dbReference type="ChEBI" id="CHEBI:57856"/>
        <dbReference type="ChEBI" id="CHEBI:59789"/>
        <dbReference type="ChEBI" id="CHEBI:167623"/>
        <dbReference type="ChEBI" id="CHEBI:172880"/>
    </reaction>
    <physiologicalReaction direction="left-to-right" evidence="16">
        <dbReference type="Rhea" id="RHEA:78480"/>
    </physiologicalReaction>
</comment>
<dbReference type="VEuPathDB" id="FungiDB:MUCCIDRAFT_149755"/>
<accession>A0A162Q323</accession>
<evidence type="ECO:0000256" key="2">
    <source>
        <dbReference type="ARBA" id="ARBA00004496"/>
    </source>
</evidence>
<evidence type="ECO:0000313" key="23">
    <source>
        <dbReference type="EMBL" id="OAC98469.1"/>
    </source>
</evidence>
<protein>
    <recommendedName>
        <fullName evidence="4">Trimethylguanosine synthase</fullName>
    </recommendedName>
    <alternativeName>
        <fullName evidence="18">Cap-specific guanine-N(2) methyltransferase</fullName>
    </alternativeName>
    <alternativeName>
        <fullName evidence="21">Nuclear receptor coactivator 6-interacting protein</fullName>
    </alternativeName>
    <alternativeName>
        <fullName evidence="22">PRIP-interacting protein with methyltransferase motif</fullName>
    </alternativeName>
</protein>
<keyword evidence="12" id="KW-0539">Nucleus</keyword>
<evidence type="ECO:0000256" key="7">
    <source>
        <dbReference type="ARBA" id="ARBA00022603"/>
    </source>
</evidence>
<dbReference type="GO" id="GO:0071164">
    <property type="term" value="F:RNA cap trimethylguanosine synthase activity"/>
    <property type="evidence" value="ECO:0007669"/>
    <property type="project" value="TreeGrafter"/>
</dbReference>
<comment type="similarity">
    <text evidence="13">Belongs to the methyltransferase superfamily. Trimethylguanosine synthase family.</text>
</comment>
<dbReference type="PANTHER" id="PTHR14741">
    <property type="entry name" value="S-ADENOSYLMETHIONINE-DEPENDENT METHYLTRANSFERASE RELATED"/>
    <property type="match status" value="1"/>
</dbReference>
<evidence type="ECO:0000256" key="18">
    <source>
        <dbReference type="ARBA" id="ARBA00049790"/>
    </source>
</evidence>
<dbReference type="Proteomes" id="UP000077051">
    <property type="component" value="Unassembled WGS sequence"/>
</dbReference>
<comment type="function">
    <text evidence="19">Catalyzes the 2 serial methylation steps for the conversion of the 7-monomethylguanosine (m(7)G) caps of snRNAs and snoRNAs to a 2,2,7-trimethylguanosine (m(2,2,7)G) cap structure. The enzyme is specific for guanine, and N7 methylation must precede N2 methylation. Hypermethylation of the m7G cap of U snRNAs leads to their concentration in nuclear foci, their colocalization with coilin and the formation of canonical Cajal bodies (CBs). Plays a role in transcriptional regulation.</text>
</comment>
<comment type="catalytic activity">
    <reaction evidence="17">
        <text>a 5'-end (N(7)-methyl 5'-triphosphoguanosine)-ribonucleoside in snRNA + S-adenosyl-L-methionine = a 5'-end (N(2),N(7)-dimethyl 5'-triphosphoguanosine)-ribonucleoside in snRNA + S-adenosyl-L-homocysteine + H(+)</text>
        <dbReference type="Rhea" id="RHEA:78471"/>
        <dbReference type="Rhea" id="RHEA-COMP:19085"/>
        <dbReference type="Rhea" id="RHEA-COMP:19087"/>
        <dbReference type="ChEBI" id="CHEBI:15378"/>
        <dbReference type="ChEBI" id="CHEBI:57856"/>
        <dbReference type="ChEBI" id="CHEBI:59789"/>
        <dbReference type="ChEBI" id="CHEBI:156461"/>
        <dbReference type="ChEBI" id="CHEBI:172880"/>
    </reaction>
    <physiologicalReaction direction="left-to-right" evidence="17">
        <dbReference type="Rhea" id="RHEA:78472"/>
    </physiologicalReaction>
</comment>
<dbReference type="GO" id="GO:0015030">
    <property type="term" value="C:Cajal body"/>
    <property type="evidence" value="ECO:0007669"/>
    <property type="project" value="UniProtKB-SubCell"/>
</dbReference>
<comment type="subcellular location">
    <subcellularLocation>
        <location evidence="2">Cytoplasm</location>
    </subcellularLocation>
    <subcellularLocation>
        <location evidence="1">Nucleus</location>
        <location evidence="1">Cajal body</location>
    </subcellularLocation>
    <subcellularLocation>
        <location evidence="3">Nucleus</location>
        <location evidence="3">Nucleolus</location>
    </subcellularLocation>
</comment>
<proteinExistence type="inferred from homology"/>
<comment type="caution">
    <text evidence="23">The sequence shown here is derived from an EMBL/GenBank/DDBJ whole genome shotgun (WGS) entry which is preliminary data.</text>
</comment>
<dbReference type="CDD" id="cd02440">
    <property type="entry name" value="AdoMet_MTases"/>
    <property type="match status" value="1"/>
</dbReference>
<comment type="catalytic activity">
    <reaction evidence="15">
        <text>a 5'-end (N(7)-methyl 5'-triphosphoguanosine)-ribonucleoside in snoRNA + S-adenosyl-L-methionine = a 5'-end (N(2),N(7)-dimethyl 5'-triphosphoguanosine)-ribonucleoside in snoRNA + S-adenosyl-L-homocysteine + H(+)</text>
        <dbReference type="Rhea" id="RHEA:78475"/>
        <dbReference type="Rhea" id="RHEA-COMP:19086"/>
        <dbReference type="Rhea" id="RHEA-COMP:19088"/>
        <dbReference type="ChEBI" id="CHEBI:15378"/>
        <dbReference type="ChEBI" id="CHEBI:57856"/>
        <dbReference type="ChEBI" id="CHEBI:59789"/>
        <dbReference type="ChEBI" id="CHEBI:156461"/>
        <dbReference type="ChEBI" id="CHEBI:172880"/>
    </reaction>
    <physiologicalReaction direction="left-to-right" evidence="15">
        <dbReference type="Rhea" id="RHEA:78476"/>
    </physiologicalReaction>
</comment>
<keyword evidence="5" id="KW-0963">Cytoplasm</keyword>
<keyword evidence="9" id="KW-0949">S-adenosyl-L-methionine</keyword>
<evidence type="ECO:0000256" key="9">
    <source>
        <dbReference type="ARBA" id="ARBA00022691"/>
    </source>
</evidence>
<sequence>MSLSPIVKKQCPKTCKSKNRRTLLRPCTQLENRYYYQRYAYFSKFDQGILMDKEGWFSVTPEKIARHIALRCQSDIIIDAFCGCGGNSIQFALTCERVIAIDLDPVKLHCARENAKIYGVADRIEFILGDFFDLAPNLKADCVFLSPPWGGPAYMAEDVYDLKSMIPGDGMNIHKIASSITPNVAFFVPRNTDPQQLAQLAGPGNTCEIELNSLNGKIKALTAYYGELINYDQLEKIEADIAEEELIAKIAQY</sequence>
<evidence type="ECO:0000256" key="22">
    <source>
        <dbReference type="ARBA" id="ARBA00081504"/>
    </source>
</evidence>
<evidence type="ECO:0000256" key="6">
    <source>
        <dbReference type="ARBA" id="ARBA00022553"/>
    </source>
</evidence>
<evidence type="ECO:0000256" key="20">
    <source>
        <dbReference type="ARBA" id="ARBA00064494"/>
    </source>
</evidence>
<organism evidence="23 24">
    <name type="scientific">Mucor lusitanicus CBS 277.49</name>
    <dbReference type="NCBI Taxonomy" id="747725"/>
    <lineage>
        <taxon>Eukaryota</taxon>
        <taxon>Fungi</taxon>
        <taxon>Fungi incertae sedis</taxon>
        <taxon>Mucoromycota</taxon>
        <taxon>Mucoromycotina</taxon>
        <taxon>Mucoromycetes</taxon>
        <taxon>Mucorales</taxon>
        <taxon>Mucorineae</taxon>
        <taxon>Mucoraceae</taxon>
        <taxon>Mucor</taxon>
    </lineage>
</organism>
<evidence type="ECO:0000256" key="10">
    <source>
        <dbReference type="ARBA" id="ARBA00023015"/>
    </source>
</evidence>
<dbReference type="SUPFAM" id="SSF53335">
    <property type="entry name" value="S-adenosyl-L-methionine-dependent methyltransferases"/>
    <property type="match status" value="1"/>
</dbReference>
<evidence type="ECO:0000256" key="16">
    <source>
        <dbReference type="ARBA" id="ARBA00048763"/>
    </source>
</evidence>
<name>A0A162Q323_MUCCL</name>
<dbReference type="InterPro" id="IPR029063">
    <property type="entry name" value="SAM-dependent_MTases_sf"/>
</dbReference>
<evidence type="ECO:0000256" key="19">
    <source>
        <dbReference type="ARBA" id="ARBA00057179"/>
    </source>
</evidence>
<keyword evidence="11" id="KW-0804">Transcription</keyword>
<keyword evidence="8" id="KW-0808">Transferase</keyword>
<evidence type="ECO:0000256" key="8">
    <source>
        <dbReference type="ARBA" id="ARBA00022679"/>
    </source>
</evidence>
<dbReference type="Pfam" id="PF09445">
    <property type="entry name" value="Methyltransf_15"/>
    <property type="match status" value="1"/>
</dbReference>
<evidence type="ECO:0000256" key="17">
    <source>
        <dbReference type="ARBA" id="ARBA00049075"/>
    </source>
</evidence>
<evidence type="ECO:0000256" key="3">
    <source>
        <dbReference type="ARBA" id="ARBA00004604"/>
    </source>
</evidence>
<dbReference type="AlphaFoldDB" id="A0A162Q323"/>
<evidence type="ECO:0000256" key="12">
    <source>
        <dbReference type="ARBA" id="ARBA00023242"/>
    </source>
</evidence>
<evidence type="ECO:0000256" key="5">
    <source>
        <dbReference type="ARBA" id="ARBA00022490"/>
    </source>
</evidence>
<comment type="catalytic activity">
    <reaction evidence="14">
        <text>a 5'-end (N(2),N(7)-dimethyl 5'-triphosphoguanosine)-ribonucleoside in snoRNA + S-adenosyl-L-methionine = a 5'-end (N(2),N(2),N(7)-trimethyl 5'-triphosphoguanosine)-ribonucleoside in snoRNA + S-adenosyl-L-homocysteine + H(+)</text>
        <dbReference type="Rhea" id="RHEA:78507"/>
        <dbReference type="Rhea" id="RHEA-COMP:19088"/>
        <dbReference type="Rhea" id="RHEA-COMP:19090"/>
        <dbReference type="ChEBI" id="CHEBI:15378"/>
        <dbReference type="ChEBI" id="CHEBI:57856"/>
        <dbReference type="ChEBI" id="CHEBI:59789"/>
        <dbReference type="ChEBI" id="CHEBI:167623"/>
        <dbReference type="ChEBI" id="CHEBI:172880"/>
    </reaction>
    <physiologicalReaction direction="left-to-right" evidence="14">
        <dbReference type="Rhea" id="RHEA:78508"/>
    </physiologicalReaction>
</comment>
<reference evidence="23 24" key="1">
    <citation type="submission" date="2015-06" db="EMBL/GenBank/DDBJ databases">
        <title>Expansion of signal transduction pathways in fungi by whole-genome duplication.</title>
        <authorList>
            <consortium name="DOE Joint Genome Institute"/>
            <person name="Corrochano L.M."/>
            <person name="Kuo A."/>
            <person name="Marcet-Houben M."/>
            <person name="Polaino S."/>
            <person name="Salamov A."/>
            <person name="Villalobos J.M."/>
            <person name="Alvarez M.I."/>
            <person name="Avalos J."/>
            <person name="Benito E.P."/>
            <person name="Benoit I."/>
            <person name="Burger G."/>
            <person name="Camino L.P."/>
            <person name="Canovas D."/>
            <person name="Cerda-Olmedo E."/>
            <person name="Cheng J.-F."/>
            <person name="Dominguez A."/>
            <person name="Elias M."/>
            <person name="Eslava A.P."/>
            <person name="Glaser F."/>
            <person name="Grimwood J."/>
            <person name="Gutierrez G."/>
            <person name="Heitman J."/>
            <person name="Henrissat B."/>
            <person name="Iturriaga E.A."/>
            <person name="Lang B.F."/>
            <person name="Lavin J.L."/>
            <person name="Lee S."/>
            <person name="Li W."/>
            <person name="Lindquist E."/>
            <person name="Lopez-Garcia S."/>
            <person name="Luque E.M."/>
            <person name="Marcos A.T."/>
            <person name="Martin J."/>
            <person name="Mccluskey K."/>
            <person name="Medina H.R."/>
            <person name="Miralles-Duran A."/>
            <person name="Miyazaki A."/>
            <person name="Munoz-Torres E."/>
            <person name="Oguiza J.A."/>
            <person name="Ohm R."/>
            <person name="Olmedo M."/>
            <person name="Orejas M."/>
            <person name="Ortiz-Castellanos L."/>
            <person name="Pisabarro A.G."/>
            <person name="Rodriguez-Romero J."/>
            <person name="Ruiz-Herrera J."/>
            <person name="Ruiz-Vazquez R."/>
            <person name="Sanz C."/>
            <person name="Schackwitz W."/>
            <person name="Schmutz J."/>
            <person name="Shahriari M."/>
            <person name="Shelest E."/>
            <person name="Silva-Franco F."/>
            <person name="Soanes D."/>
            <person name="Syed K."/>
            <person name="Tagua V.G."/>
            <person name="Talbot N.J."/>
            <person name="Thon M."/>
            <person name="De Vries R.P."/>
            <person name="Wiebenga A."/>
            <person name="Yadav J.S."/>
            <person name="Braun E.L."/>
            <person name="Baker S."/>
            <person name="Garre V."/>
            <person name="Horwitz B."/>
            <person name="Torres-Martinez S."/>
            <person name="Idnurm A."/>
            <person name="Herrera-Estrella A."/>
            <person name="Gabaldon T."/>
            <person name="Grigoriev I.V."/>
        </authorList>
    </citation>
    <scope>NUCLEOTIDE SEQUENCE [LARGE SCALE GENOMIC DNA]</scope>
    <source>
        <strain evidence="23 24">CBS 277.49</strain>
    </source>
</reference>
<evidence type="ECO:0000256" key="11">
    <source>
        <dbReference type="ARBA" id="ARBA00023163"/>
    </source>
</evidence>
<evidence type="ECO:0000313" key="24">
    <source>
        <dbReference type="Proteomes" id="UP000077051"/>
    </source>
</evidence>
<evidence type="ECO:0000256" key="1">
    <source>
        <dbReference type="ARBA" id="ARBA00004408"/>
    </source>
</evidence>
<dbReference type="PANTHER" id="PTHR14741:SF32">
    <property type="entry name" value="TRIMETHYLGUANOSINE SYNTHASE"/>
    <property type="match status" value="1"/>
</dbReference>
<comment type="subunit">
    <text evidence="20">May form homooligomers. Interacts with CREBBP/CBP, EED/WAIT1, EP300/P300, NCOA6/PRIP, PPARBP/PBP and SMN.</text>
</comment>
<dbReference type="GO" id="GO:0005737">
    <property type="term" value="C:cytoplasm"/>
    <property type="evidence" value="ECO:0007669"/>
    <property type="project" value="UniProtKB-SubCell"/>
</dbReference>